<organism evidence="1 2">
    <name type="scientific">Salinimonas profundi</name>
    <dbReference type="NCBI Taxonomy" id="2729140"/>
    <lineage>
        <taxon>Bacteria</taxon>
        <taxon>Pseudomonadati</taxon>
        <taxon>Pseudomonadota</taxon>
        <taxon>Gammaproteobacteria</taxon>
        <taxon>Alteromonadales</taxon>
        <taxon>Alteromonadaceae</taxon>
        <taxon>Alteromonas/Salinimonas group</taxon>
        <taxon>Salinimonas</taxon>
    </lineage>
</organism>
<dbReference type="EMBL" id="JABBXD010000012">
    <property type="protein sequence ID" value="MBD3587294.1"/>
    <property type="molecule type" value="Genomic_DNA"/>
</dbReference>
<proteinExistence type="predicted"/>
<evidence type="ECO:0000313" key="1">
    <source>
        <dbReference type="EMBL" id="MBD3587294.1"/>
    </source>
</evidence>
<evidence type="ECO:0000313" key="2">
    <source>
        <dbReference type="Proteomes" id="UP000624419"/>
    </source>
</evidence>
<name>A0ABR8LM73_9ALTE</name>
<keyword evidence="2" id="KW-1185">Reference proteome</keyword>
<dbReference type="RefSeq" id="WP_191026387.1">
    <property type="nucleotide sequence ID" value="NZ_JABBXD010000012.1"/>
</dbReference>
<dbReference type="Proteomes" id="UP000624419">
    <property type="component" value="Unassembled WGS sequence"/>
</dbReference>
<comment type="caution">
    <text evidence="1">The sequence shown here is derived from an EMBL/GenBank/DDBJ whole genome shotgun (WGS) entry which is preliminary data.</text>
</comment>
<sequence length="138" mass="15360">MIATLLFVSCATALLSVTYRWHVHVKRAITYENLTDKQLWLTAKLDTINLPVYLTLTSEARTLSEQTLGQPVENVLVSARKITTTPFSFHTTDLDESDYSTIEMSVQSGGKAPVRITVQVSRPRSFPLPDTIPLPVSP</sequence>
<reference evidence="1 2" key="1">
    <citation type="submission" date="2020-04" db="EMBL/GenBank/DDBJ databases">
        <title>Salinimonas sp. HHU 13199.</title>
        <authorList>
            <person name="Cui X."/>
            <person name="Zhang D."/>
        </authorList>
    </citation>
    <scope>NUCLEOTIDE SEQUENCE [LARGE SCALE GENOMIC DNA]</scope>
    <source>
        <strain evidence="1 2">HHU 13199</strain>
    </source>
</reference>
<accession>A0ABR8LM73</accession>
<gene>
    <name evidence="1" type="ORF">HHX48_16280</name>
</gene>
<protein>
    <submittedName>
        <fullName evidence="1">Uncharacterized protein</fullName>
    </submittedName>
</protein>